<evidence type="ECO:0000313" key="2">
    <source>
        <dbReference type="Proteomes" id="UP000316008"/>
    </source>
</evidence>
<dbReference type="RefSeq" id="WP_144331322.1">
    <property type="nucleotide sequence ID" value="NZ_VLPL01000001.1"/>
</dbReference>
<proteinExistence type="predicted"/>
<accession>A0A556N6J2</accession>
<organism evidence="1 2">
    <name type="scientific">Fluviicola chungangensis</name>
    <dbReference type="NCBI Taxonomy" id="2597671"/>
    <lineage>
        <taxon>Bacteria</taxon>
        <taxon>Pseudomonadati</taxon>
        <taxon>Bacteroidota</taxon>
        <taxon>Flavobacteriia</taxon>
        <taxon>Flavobacteriales</taxon>
        <taxon>Crocinitomicaceae</taxon>
        <taxon>Fluviicola</taxon>
    </lineage>
</organism>
<comment type="caution">
    <text evidence="1">The sequence shown here is derived from an EMBL/GenBank/DDBJ whole genome shotgun (WGS) entry which is preliminary data.</text>
</comment>
<dbReference type="Gene3D" id="1.20.120.450">
    <property type="entry name" value="dinb family like domain"/>
    <property type="match status" value="1"/>
</dbReference>
<evidence type="ECO:0000313" key="1">
    <source>
        <dbReference type="EMBL" id="TSJ47787.1"/>
    </source>
</evidence>
<dbReference type="Proteomes" id="UP000316008">
    <property type="component" value="Unassembled WGS sequence"/>
</dbReference>
<dbReference type="InterPro" id="IPR034660">
    <property type="entry name" value="DinB/YfiT-like"/>
</dbReference>
<name>A0A556N6J2_9FLAO</name>
<protein>
    <submittedName>
        <fullName evidence="1">DUF1569 domain-containing protein</fullName>
    </submittedName>
</protein>
<dbReference type="EMBL" id="VLPL01000001">
    <property type="protein sequence ID" value="TSJ47787.1"/>
    <property type="molecule type" value="Genomic_DNA"/>
</dbReference>
<sequence>MKTIFDEETRNELIVRIQNIPENAQAQWGKMNLYQMLTHCKTWEEWIQGKGNHRYKQGFIGKLFGRMALKKITRDDQPFNRGVPTSGQFKVKEPNGDISKKKHEWIQLIQAYENYSNPTFIHDFFGRMTKEQIGLMAYKHTDHHLRQFNN</sequence>
<dbReference type="AlphaFoldDB" id="A0A556N6J2"/>
<dbReference type="OrthoDB" id="2599194at2"/>
<keyword evidence="2" id="KW-1185">Reference proteome</keyword>
<dbReference type="Pfam" id="PF07606">
    <property type="entry name" value="DUF1569"/>
    <property type="match status" value="1"/>
</dbReference>
<dbReference type="InterPro" id="IPR011463">
    <property type="entry name" value="DUF1569"/>
</dbReference>
<gene>
    <name evidence="1" type="ORF">FO442_01270</name>
</gene>
<reference evidence="1 2" key="1">
    <citation type="submission" date="2019-07" db="EMBL/GenBank/DDBJ databases">
        <authorList>
            <person name="Huq M.A."/>
        </authorList>
    </citation>
    <scope>NUCLEOTIDE SEQUENCE [LARGE SCALE GENOMIC DNA]</scope>
    <source>
        <strain evidence="1 2">MAH-3</strain>
    </source>
</reference>